<proteinExistence type="predicted"/>
<accession>A0A1B6IR66</accession>
<organism evidence="1">
    <name type="scientific">Homalodisca liturata</name>
    <dbReference type="NCBI Taxonomy" id="320908"/>
    <lineage>
        <taxon>Eukaryota</taxon>
        <taxon>Metazoa</taxon>
        <taxon>Ecdysozoa</taxon>
        <taxon>Arthropoda</taxon>
        <taxon>Hexapoda</taxon>
        <taxon>Insecta</taxon>
        <taxon>Pterygota</taxon>
        <taxon>Neoptera</taxon>
        <taxon>Paraneoptera</taxon>
        <taxon>Hemiptera</taxon>
        <taxon>Auchenorrhyncha</taxon>
        <taxon>Membracoidea</taxon>
        <taxon>Cicadellidae</taxon>
        <taxon>Cicadellinae</taxon>
        <taxon>Proconiini</taxon>
        <taxon>Homalodisca</taxon>
    </lineage>
</organism>
<evidence type="ECO:0000313" key="1">
    <source>
        <dbReference type="EMBL" id="JAS89421.1"/>
    </source>
</evidence>
<dbReference type="Gene3D" id="3.40.50.300">
    <property type="entry name" value="P-loop containing nucleotide triphosphate hydrolases"/>
    <property type="match status" value="1"/>
</dbReference>
<reference evidence="1" key="1">
    <citation type="submission" date="2015-11" db="EMBL/GenBank/DDBJ databases">
        <title>De novo transcriptome assembly of four potential Pierce s Disease insect vectors from Arizona vineyards.</title>
        <authorList>
            <person name="Tassone E.E."/>
        </authorList>
    </citation>
    <scope>NUCLEOTIDE SEQUENCE</scope>
</reference>
<feature type="non-terminal residue" evidence="1">
    <location>
        <position position="1"/>
    </location>
</feature>
<gene>
    <name evidence="1" type="ORF">g.2715</name>
</gene>
<dbReference type="EMBL" id="GECU01018285">
    <property type="protein sequence ID" value="JAS89421.1"/>
    <property type="molecule type" value="Transcribed_RNA"/>
</dbReference>
<dbReference type="InterPro" id="IPR027417">
    <property type="entry name" value="P-loop_NTPase"/>
</dbReference>
<name>A0A1B6IR66_9HEMI</name>
<protein>
    <submittedName>
        <fullName evidence="1">Uncharacterized protein</fullName>
    </submittedName>
</protein>
<sequence>TYDEIYDSLPHCLVAISRHTKSFVYYTPVGEDTLSKWIKRIKSYTEQDLARHRKPPPDQKIYPTLKTNPIISCETNKQTNLTISQKQITDEKQIGEALMEYSKHNTLVGGYLPYTSPSSYIDKVYEKTHTKEPTTRTTEKQVMNHIGEKTQSSAYPPSDDEDFQIIQTKAEIHPVKDVNTYQCTTISNRSISHNTPKISNKTLSPAQHHSSYFLGSHRRKTTKKTYKTKIFTNTAIRTQDFRNKQQKANIFQALGTNQSKQ</sequence>
<dbReference type="AlphaFoldDB" id="A0A1B6IR66"/>